<dbReference type="OrthoDB" id="8564562at2"/>
<dbReference type="Pfam" id="PF05532">
    <property type="entry name" value="CsbD"/>
    <property type="match status" value="1"/>
</dbReference>
<evidence type="ECO:0000259" key="3">
    <source>
        <dbReference type="Pfam" id="PF05532"/>
    </source>
</evidence>
<dbReference type="RefSeq" id="WP_130391736.1">
    <property type="nucleotide sequence ID" value="NZ_SGXM01000002.1"/>
</dbReference>
<reference evidence="4 5" key="1">
    <citation type="journal article" date="2015" name="Stand. Genomic Sci.">
        <title>Genomic Encyclopedia of Bacterial and Archaeal Type Strains, Phase III: the genomes of soil and plant-associated and newly described type strains.</title>
        <authorList>
            <person name="Whitman W.B."/>
            <person name="Woyke T."/>
            <person name="Klenk H.P."/>
            <person name="Zhou Y."/>
            <person name="Lilburn T.G."/>
            <person name="Beck B.J."/>
            <person name="De Vos P."/>
            <person name="Vandamme P."/>
            <person name="Eisen J.A."/>
            <person name="Garrity G."/>
            <person name="Hugenholtz P."/>
            <person name="Kyrpides N.C."/>
        </authorList>
    </citation>
    <scope>NUCLEOTIDE SEQUENCE [LARGE SCALE GENOMIC DNA]</scope>
    <source>
        <strain evidence="4 5">ASC-9842</strain>
    </source>
</reference>
<dbReference type="InterPro" id="IPR008462">
    <property type="entry name" value="CsbD"/>
</dbReference>
<evidence type="ECO:0000256" key="2">
    <source>
        <dbReference type="SAM" id="MobiDB-lite"/>
    </source>
</evidence>
<name>A0A4Q7S480_9BURK</name>
<evidence type="ECO:0000256" key="1">
    <source>
        <dbReference type="ARBA" id="ARBA00009129"/>
    </source>
</evidence>
<feature type="domain" description="CsbD-like" evidence="3">
    <location>
        <begin position="4"/>
        <end position="56"/>
    </location>
</feature>
<dbReference type="Proteomes" id="UP000291078">
    <property type="component" value="Unassembled WGS sequence"/>
</dbReference>
<feature type="compositionally biased region" description="Basic and acidic residues" evidence="2">
    <location>
        <begin position="1"/>
        <end position="21"/>
    </location>
</feature>
<feature type="compositionally biased region" description="Basic and acidic residues" evidence="2">
    <location>
        <begin position="49"/>
        <end position="59"/>
    </location>
</feature>
<dbReference type="InterPro" id="IPR036629">
    <property type="entry name" value="YjbJ_sf"/>
</dbReference>
<gene>
    <name evidence="4" type="ORF">EV147_2797</name>
</gene>
<organism evidence="4 5">
    <name type="scientific">Cupriavidus agavae</name>
    <dbReference type="NCBI Taxonomy" id="1001822"/>
    <lineage>
        <taxon>Bacteria</taxon>
        <taxon>Pseudomonadati</taxon>
        <taxon>Pseudomonadota</taxon>
        <taxon>Betaproteobacteria</taxon>
        <taxon>Burkholderiales</taxon>
        <taxon>Burkholderiaceae</taxon>
        <taxon>Cupriavidus</taxon>
    </lineage>
</organism>
<proteinExistence type="inferred from homology"/>
<feature type="region of interest" description="Disordered" evidence="2">
    <location>
        <begin position="1"/>
        <end position="59"/>
    </location>
</feature>
<dbReference type="Gene3D" id="1.10.1470.10">
    <property type="entry name" value="YjbJ"/>
    <property type="match status" value="1"/>
</dbReference>
<dbReference type="AlphaFoldDB" id="A0A4Q7S480"/>
<keyword evidence="5" id="KW-1185">Reference proteome</keyword>
<evidence type="ECO:0000313" key="5">
    <source>
        <dbReference type="Proteomes" id="UP000291078"/>
    </source>
</evidence>
<protein>
    <submittedName>
        <fullName evidence="4">CsbD-like protein</fullName>
    </submittedName>
</protein>
<dbReference type="EMBL" id="SGXM01000002">
    <property type="protein sequence ID" value="RZT39602.1"/>
    <property type="molecule type" value="Genomic_DNA"/>
</dbReference>
<comment type="similarity">
    <text evidence="1">Belongs to the UPF0337 (CsbD) family.</text>
</comment>
<evidence type="ECO:0000313" key="4">
    <source>
        <dbReference type="EMBL" id="RZT39602.1"/>
    </source>
</evidence>
<sequence>MNKDQVKGRMNEAKGKAKELAGKMTGKTSTEMKGKAEQVAGRTQSSYGDTKENLKKNPK</sequence>
<comment type="caution">
    <text evidence="4">The sequence shown here is derived from an EMBL/GenBank/DDBJ whole genome shotgun (WGS) entry which is preliminary data.</text>
</comment>
<dbReference type="SUPFAM" id="SSF69047">
    <property type="entry name" value="Hypothetical protein YjbJ"/>
    <property type="match status" value="1"/>
</dbReference>
<accession>A0A4Q7S480</accession>